<name>A0A285KL16_9ACTN</name>
<accession>A0A285KL16</accession>
<organism evidence="1 2">
    <name type="scientific">Paractinoplanes atraurantiacus</name>
    <dbReference type="NCBI Taxonomy" id="1036182"/>
    <lineage>
        <taxon>Bacteria</taxon>
        <taxon>Bacillati</taxon>
        <taxon>Actinomycetota</taxon>
        <taxon>Actinomycetes</taxon>
        <taxon>Micromonosporales</taxon>
        <taxon>Micromonosporaceae</taxon>
        <taxon>Paractinoplanes</taxon>
    </lineage>
</organism>
<protein>
    <submittedName>
        <fullName evidence="1">Uncharacterized protein</fullName>
    </submittedName>
</protein>
<gene>
    <name evidence="1" type="ORF">SAMN05421748_14626</name>
</gene>
<evidence type="ECO:0000313" key="2">
    <source>
        <dbReference type="Proteomes" id="UP000219612"/>
    </source>
</evidence>
<dbReference type="EMBL" id="OBDY01000046">
    <property type="protein sequence ID" value="SNY73308.1"/>
    <property type="molecule type" value="Genomic_DNA"/>
</dbReference>
<evidence type="ECO:0000313" key="1">
    <source>
        <dbReference type="EMBL" id="SNY73308.1"/>
    </source>
</evidence>
<reference evidence="1 2" key="1">
    <citation type="submission" date="2017-09" db="EMBL/GenBank/DDBJ databases">
        <authorList>
            <person name="Ehlers B."/>
            <person name="Leendertz F.H."/>
        </authorList>
    </citation>
    <scope>NUCLEOTIDE SEQUENCE [LARGE SCALE GENOMIC DNA]</scope>
    <source>
        <strain evidence="1 2">CGMCC 4.6857</strain>
    </source>
</reference>
<proteinExistence type="predicted"/>
<dbReference type="AlphaFoldDB" id="A0A285KL16"/>
<dbReference type="Proteomes" id="UP000219612">
    <property type="component" value="Unassembled WGS sequence"/>
</dbReference>
<sequence length="167" mass="17975">MQSLWWHRWEDLRPADVSPARRPGALSIGGPASCDFDLEVVGDAAAVLTLVIDTLEAAGAPKGSKARLDDAEPVIFGVTEGLGVYLNGTDLPAEVYESNDINDLVDAVIAVTGGEGDLQSYWEGPTETALYLYGGSAARMTDLLADLPERFPLAQRWRLVPLPQRLP</sequence>
<keyword evidence="2" id="KW-1185">Reference proteome</keyword>